<dbReference type="PANTHER" id="PTHR36617:SF15">
    <property type="entry name" value="REVERSE TRANSCRIPTASE ZINC-BINDING DOMAIN-CONTAINING PROTEIN"/>
    <property type="match status" value="1"/>
</dbReference>
<dbReference type="AlphaFoldDB" id="A0A2N9FZ54"/>
<protein>
    <recommendedName>
        <fullName evidence="1">Reverse transcriptase zinc-binding domain-containing protein</fullName>
    </recommendedName>
</protein>
<dbReference type="EMBL" id="OIVN01001313">
    <property type="protein sequence ID" value="SPC92503.1"/>
    <property type="molecule type" value="Genomic_DNA"/>
</dbReference>
<feature type="domain" description="Reverse transcriptase zinc-binding" evidence="1">
    <location>
        <begin position="106"/>
        <end position="146"/>
    </location>
</feature>
<reference evidence="2" key="1">
    <citation type="submission" date="2018-02" db="EMBL/GenBank/DDBJ databases">
        <authorList>
            <person name="Cohen D.B."/>
            <person name="Kent A.D."/>
        </authorList>
    </citation>
    <scope>NUCLEOTIDE SEQUENCE</scope>
</reference>
<evidence type="ECO:0000259" key="1">
    <source>
        <dbReference type="Pfam" id="PF13966"/>
    </source>
</evidence>
<organism evidence="2">
    <name type="scientific">Fagus sylvatica</name>
    <name type="common">Beechnut</name>
    <dbReference type="NCBI Taxonomy" id="28930"/>
    <lineage>
        <taxon>Eukaryota</taxon>
        <taxon>Viridiplantae</taxon>
        <taxon>Streptophyta</taxon>
        <taxon>Embryophyta</taxon>
        <taxon>Tracheophyta</taxon>
        <taxon>Spermatophyta</taxon>
        <taxon>Magnoliopsida</taxon>
        <taxon>eudicotyledons</taxon>
        <taxon>Gunneridae</taxon>
        <taxon>Pentapetalae</taxon>
        <taxon>rosids</taxon>
        <taxon>fabids</taxon>
        <taxon>Fagales</taxon>
        <taxon>Fagaceae</taxon>
        <taxon>Fagus</taxon>
    </lineage>
</organism>
<accession>A0A2N9FZ54</accession>
<dbReference type="Pfam" id="PF13966">
    <property type="entry name" value="zf-RVT"/>
    <property type="match status" value="1"/>
</dbReference>
<dbReference type="PANTHER" id="PTHR36617">
    <property type="entry name" value="PROTEIN, PUTATIVE-RELATED"/>
    <property type="match status" value="1"/>
</dbReference>
<evidence type="ECO:0000313" key="2">
    <source>
        <dbReference type="EMBL" id="SPC92503.1"/>
    </source>
</evidence>
<gene>
    <name evidence="2" type="ORF">FSB_LOCUS20385</name>
</gene>
<dbReference type="InterPro" id="IPR026960">
    <property type="entry name" value="RVT-Znf"/>
</dbReference>
<name>A0A2N9FZ54_FAGSY</name>
<proteinExistence type="predicted"/>
<sequence>MGDSHKVHLVNWAKICEPLQCGGLGVKNLRRFNQALLGKWLWRYGTEQEALGRGGLWRLNMEVSGVFWHDLWCGEAALKVAYPELFAISSDKDESVAALMLFRNGFTVKSYYKCMSHPLPLPFPWKGIWKPKVPPRVAFFMWTAVLVAKELWDTVLSLFGVLWIMPQHLRELIEGWFTGLPRQAIQDMVCYTSLPHVVFMEGA</sequence>